<reference evidence="2 3" key="1">
    <citation type="submission" date="2016-10" db="EMBL/GenBank/DDBJ databases">
        <authorList>
            <person name="de Groot N.N."/>
        </authorList>
    </citation>
    <scope>NUCLEOTIDE SEQUENCE [LARGE SCALE GENOMIC DNA]</scope>
    <source>
        <strain evidence="2 3">DSM 45434</strain>
    </source>
</reference>
<evidence type="ECO:0000313" key="2">
    <source>
        <dbReference type="EMBL" id="SDS20977.1"/>
    </source>
</evidence>
<evidence type="ECO:0008006" key="4">
    <source>
        <dbReference type="Google" id="ProtNLM"/>
    </source>
</evidence>
<evidence type="ECO:0000313" key="3">
    <source>
        <dbReference type="Proteomes" id="UP000182237"/>
    </source>
</evidence>
<evidence type="ECO:0000256" key="1">
    <source>
        <dbReference type="SAM" id="MobiDB-lite"/>
    </source>
</evidence>
<dbReference type="Proteomes" id="UP000182237">
    <property type="component" value="Chromosome I"/>
</dbReference>
<dbReference type="AlphaFoldDB" id="A0A1H1QCG7"/>
<dbReference type="STRING" id="1203190.GCA_000312345_01218"/>
<feature type="compositionally biased region" description="Basic and acidic residues" evidence="1">
    <location>
        <begin position="293"/>
        <end position="303"/>
    </location>
</feature>
<proteinExistence type="predicted"/>
<dbReference type="RefSeq" id="WP_019194050.1">
    <property type="nucleotide sequence ID" value="NZ_LT629765.1"/>
</dbReference>
<organism evidence="2 3">
    <name type="scientific">Corynebacterium timonense</name>
    <dbReference type="NCBI Taxonomy" id="441500"/>
    <lineage>
        <taxon>Bacteria</taxon>
        <taxon>Bacillati</taxon>
        <taxon>Actinomycetota</taxon>
        <taxon>Actinomycetes</taxon>
        <taxon>Mycobacteriales</taxon>
        <taxon>Corynebacteriaceae</taxon>
        <taxon>Corynebacterium</taxon>
    </lineage>
</organism>
<sequence>MVFRFGTRSGPATAEGAETQRIITDALNSDAAALEEEAGPLGRALIAAVDKAAQLQSAPIRAYVEWVRRSHPEATPAQVQAIVDKHFRTAVSSTGAGVGAAAAVPGIGFVTGGVTVAGESVLFLDIAAFYTMASAHLRGVDITDPQRRRAVVLVALTGAKGVAVVDALLGDDTRGVPAAATLSRFSGPRLAEANSILTRVALRSLRKRLSRAWLGKILPLGIGVVAGVAANRKLAARIIDTVSPSLGPLPPRFLEALPAPAADEEGAAGHQGHAETGSRGFLRFVRKAAGKNRGKEPGQDAPRKGLMRR</sequence>
<dbReference type="eggNOG" id="COG1540">
    <property type="taxonomic scope" value="Bacteria"/>
</dbReference>
<name>A0A1H1QCG7_9CORY</name>
<accession>A0A1H1QCG7</accession>
<keyword evidence="3" id="KW-1185">Reference proteome</keyword>
<gene>
    <name evidence="2" type="ORF">SAMN04488539_1229</name>
</gene>
<dbReference type="EMBL" id="LT629765">
    <property type="protein sequence ID" value="SDS20977.1"/>
    <property type="molecule type" value="Genomic_DNA"/>
</dbReference>
<protein>
    <recommendedName>
        <fullName evidence="4">EcsC protein family protein</fullName>
    </recommendedName>
</protein>
<feature type="region of interest" description="Disordered" evidence="1">
    <location>
        <begin position="263"/>
        <end position="309"/>
    </location>
</feature>